<dbReference type="InterPro" id="IPR036271">
    <property type="entry name" value="Tet_transcr_reg_TetR-rel_C_sf"/>
</dbReference>
<dbReference type="Proteomes" id="UP000294911">
    <property type="component" value="Unassembled WGS sequence"/>
</dbReference>
<comment type="caution">
    <text evidence="6">The sequence shown here is derived from an EMBL/GenBank/DDBJ whole genome shotgun (WGS) entry which is preliminary data.</text>
</comment>
<evidence type="ECO:0000256" key="2">
    <source>
        <dbReference type="ARBA" id="ARBA00023125"/>
    </source>
</evidence>
<proteinExistence type="predicted"/>
<dbReference type="SUPFAM" id="SSF48498">
    <property type="entry name" value="Tetracyclin repressor-like, C-terminal domain"/>
    <property type="match status" value="1"/>
</dbReference>
<dbReference type="GO" id="GO:0003700">
    <property type="term" value="F:DNA-binding transcription factor activity"/>
    <property type="evidence" value="ECO:0007669"/>
    <property type="project" value="TreeGrafter"/>
</dbReference>
<evidence type="ECO:0000256" key="4">
    <source>
        <dbReference type="PROSITE-ProRule" id="PRU00335"/>
    </source>
</evidence>
<dbReference type="InterPro" id="IPR025996">
    <property type="entry name" value="MT1864/Rv1816-like_C"/>
</dbReference>
<organism evidence="6 7">
    <name type="scientific">Tamaricihabitans halophyticus</name>
    <dbReference type="NCBI Taxonomy" id="1262583"/>
    <lineage>
        <taxon>Bacteria</taxon>
        <taxon>Bacillati</taxon>
        <taxon>Actinomycetota</taxon>
        <taxon>Actinomycetes</taxon>
        <taxon>Pseudonocardiales</taxon>
        <taxon>Pseudonocardiaceae</taxon>
        <taxon>Tamaricihabitans</taxon>
    </lineage>
</organism>
<keyword evidence="3" id="KW-0804">Transcription</keyword>
<dbReference type="OrthoDB" id="4641396at2"/>
<evidence type="ECO:0000256" key="3">
    <source>
        <dbReference type="ARBA" id="ARBA00023163"/>
    </source>
</evidence>
<sequence length="189" mass="20559">MTTGPDSPRQRRKLAQRQAILDAALRIAEEDGWAAVTTRRVAAAVDYRQPVIYQHFTGRDELIKAIAIAGFVALTAEINALASATGPAALEQLCHRYIAFGAEQPRRYEAMFTLPSTLPFASADTPAELRASFAAIRAVVATVVPEDRADSATELLWACCHGIATLRLAGRIPADRVDEHLARVAHLWS</sequence>
<evidence type="ECO:0000259" key="5">
    <source>
        <dbReference type="PROSITE" id="PS50977"/>
    </source>
</evidence>
<name>A0A4R2QK94_9PSEU</name>
<dbReference type="GO" id="GO:0000976">
    <property type="term" value="F:transcription cis-regulatory region binding"/>
    <property type="evidence" value="ECO:0007669"/>
    <property type="project" value="TreeGrafter"/>
</dbReference>
<dbReference type="Pfam" id="PF13305">
    <property type="entry name" value="TetR_C_33"/>
    <property type="match status" value="1"/>
</dbReference>
<dbReference type="InterPro" id="IPR050109">
    <property type="entry name" value="HTH-type_TetR-like_transc_reg"/>
</dbReference>
<dbReference type="Pfam" id="PF00440">
    <property type="entry name" value="TetR_N"/>
    <property type="match status" value="1"/>
</dbReference>
<dbReference type="AlphaFoldDB" id="A0A4R2QK94"/>
<feature type="domain" description="HTH tetR-type" evidence="5">
    <location>
        <begin position="14"/>
        <end position="74"/>
    </location>
</feature>
<dbReference type="PROSITE" id="PS50977">
    <property type="entry name" value="HTH_TETR_2"/>
    <property type="match status" value="1"/>
</dbReference>
<dbReference type="PANTHER" id="PTHR30055:SF234">
    <property type="entry name" value="HTH-TYPE TRANSCRIPTIONAL REGULATOR BETI"/>
    <property type="match status" value="1"/>
</dbReference>
<evidence type="ECO:0000313" key="7">
    <source>
        <dbReference type="Proteomes" id="UP000294911"/>
    </source>
</evidence>
<dbReference type="Gene3D" id="1.10.357.10">
    <property type="entry name" value="Tetracycline Repressor, domain 2"/>
    <property type="match status" value="1"/>
</dbReference>
<evidence type="ECO:0000256" key="1">
    <source>
        <dbReference type="ARBA" id="ARBA00023015"/>
    </source>
</evidence>
<evidence type="ECO:0000313" key="6">
    <source>
        <dbReference type="EMBL" id="TCP49249.1"/>
    </source>
</evidence>
<dbReference type="RefSeq" id="WP_132878555.1">
    <property type="nucleotide sequence ID" value="NZ_SLXQ01000009.1"/>
</dbReference>
<keyword evidence="1" id="KW-0805">Transcription regulation</keyword>
<reference evidence="6 7" key="1">
    <citation type="submission" date="2019-03" db="EMBL/GenBank/DDBJ databases">
        <title>Genomic Encyclopedia of Type Strains, Phase IV (KMG-IV): sequencing the most valuable type-strain genomes for metagenomic binning, comparative biology and taxonomic classification.</title>
        <authorList>
            <person name="Goeker M."/>
        </authorList>
    </citation>
    <scope>NUCLEOTIDE SEQUENCE [LARGE SCALE GENOMIC DNA]</scope>
    <source>
        <strain evidence="6 7">DSM 45765</strain>
    </source>
</reference>
<keyword evidence="2 4" id="KW-0238">DNA-binding</keyword>
<dbReference type="PRINTS" id="PR00455">
    <property type="entry name" value="HTHTETR"/>
</dbReference>
<protein>
    <submittedName>
        <fullName evidence="6">TetR family transcriptional regulator</fullName>
    </submittedName>
</protein>
<keyword evidence="7" id="KW-1185">Reference proteome</keyword>
<dbReference type="InterPro" id="IPR001647">
    <property type="entry name" value="HTH_TetR"/>
</dbReference>
<feature type="DNA-binding region" description="H-T-H motif" evidence="4">
    <location>
        <begin position="37"/>
        <end position="56"/>
    </location>
</feature>
<gene>
    <name evidence="6" type="ORF">EV191_10971</name>
</gene>
<dbReference type="SUPFAM" id="SSF46689">
    <property type="entry name" value="Homeodomain-like"/>
    <property type="match status" value="1"/>
</dbReference>
<dbReference type="EMBL" id="SLXQ01000009">
    <property type="protein sequence ID" value="TCP49249.1"/>
    <property type="molecule type" value="Genomic_DNA"/>
</dbReference>
<accession>A0A4R2QK94</accession>
<dbReference type="InterPro" id="IPR009057">
    <property type="entry name" value="Homeodomain-like_sf"/>
</dbReference>
<dbReference type="PANTHER" id="PTHR30055">
    <property type="entry name" value="HTH-TYPE TRANSCRIPTIONAL REGULATOR RUTR"/>
    <property type="match status" value="1"/>
</dbReference>